<evidence type="ECO:0000313" key="3">
    <source>
        <dbReference type="Proteomes" id="UP001200022"/>
    </source>
</evidence>
<dbReference type="Pfam" id="PF14253">
    <property type="entry name" value="AbiH"/>
    <property type="match status" value="1"/>
</dbReference>
<comment type="caution">
    <text evidence="2">The sequence shown here is derived from an EMBL/GenBank/DDBJ whole genome shotgun (WGS) entry which is preliminary data.</text>
</comment>
<gene>
    <name evidence="2" type="ORF">L3X39_13245</name>
</gene>
<protein>
    <submittedName>
        <fullName evidence="2">Bacteriophage abortive infection AbiH family protein</fullName>
    </submittedName>
</protein>
<name>A0ABS9ILX2_9FLAO</name>
<dbReference type="RefSeq" id="WP_237232339.1">
    <property type="nucleotide sequence ID" value="NZ_JAKKDV010000006.1"/>
</dbReference>
<proteinExistence type="predicted"/>
<dbReference type="EMBL" id="JAKKDV010000006">
    <property type="protein sequence ID" value="MCF7561606.1"/>
    <property type="molecule type" value="Genomic_DNA"/>
</dbReference>
<sequence length="364" mass="43001">MKQVIIIGNGFDIAHGLPTSFKNFSKFLLEEILISDLEQFVLKTGTSDYYTDGIKGIFKQHLFPVGYNNNYSLEGVLLNLSKENFKLSLINNKMIFLEHLKNKFLSKLYREEEEFWFDVESTYFDMLSNIRKSKDKNSHKDQVLRLNEELIQIKNLLQEYLATLNVNFDSPVSNFIKSLFKSFQNEGNTNDIVVIDFNYTQTIRSFDVIGYEHYPIHGTLDSEIIFGWGNDKDGDYVEIKNLRDDNFLTNFKTHHYLKNNYYQLIYNSLIRVKEKFNIHVLGHSLGLTDKSLLKEIFESHNCERIYLYLRSDKYKSELEDNKQIEVENEFTKLTMAISRIIDDEMARVKVVNMKYSNYFPKRVK</sequence>
<accession>A0ABS9ILX2</accession>
<keyword evidence="3" id="KW-1185">Reference proteome</keyword>
<organism evidence="2 3">
    <name type="scientific">Flaviramulus multivorans</name>
    <dbReference type="NCBI Taxonomy" id="1304750"/>
    <lineage>
        <taxon>Bacteria</taxon>
        <taxon>Pseudomonadati</taxon>
        <taxon>Bacteroidota</taxon>
        <taxon>Flavobacteriia</taxon>
        <taxon>Flavobacteriales</taxon>
        <taxon>Flavobacteriaceae</taxon>
        <taxon>Flaviramulus</taxon>
    </lineage>
</organism>
<dbReference type="Proteomes" id="UP001200022">
    <property type="component" value="Unassembled WGS sequence"/>
</dbReference>
<feature type="coiled-coil region" evidence="1">
    <location>
        <begin position="136"/>
        <end position="163"/>
    </location>
</feature>
<keyword evidence="1" id="KW-0175">Coiled coil</keyword>
<dbReference type="InterPro" id="IPR025935">
    <property type="entry name" value="AbiH"/>
</dbReference>
<evidence type="ECO:0000256" key="1">
    <source>
        <dbReference type="SAM" id="Coils"/>
    </source>
</evidence>
<reference evidence="2 3" key="1">
    <citation type="submission" date="2022-01" db="EMBL/GenBank/DDBJ databases">
        <title>Draft genome sequence of Sabulilitoribacter multivorans KCTC 32326.</title>
        <authorList>
            <person name="Oh J.-S."/>
        </authorList>
    </citation>
    <scope>NUCLEOTIDE SEQUENCE [LARGE SCALE GENOMIC DNA]</scope>
    <source>
        <strain evidence="2 3">M-M16</strain>
    </source>
</reference>
<evidence type="ECO:0000313" key="2">
    <source>
        <dbReference type="EMBL" id="MCF7561606.1"/>
    </source>
</evidence>